<gene>
    <name evidence="4" type="ORF">GCM10009430_15340</name>
</gene>
<dbReference type="EMBL" id="BAAAGE010000001">
    <property type="protein sequence ID" value="GAA0717889.1"/>
    <property type="molecule type" value="Genomic_DNA"/>
</dbReference>
<keyword evidence="2" id="KW-0812">Transmembrane</keyword>
<accession>A0ABP3TXG8</accession>
<dbReference type="Gene3D" id="3.40.1090.10">
    <property type="entry name" value="Cytosolic phospholipase A2 catalytic domain"/>
    <property type="match status" value="1"/>
</dbReference>
<dbReference type="Pfam" id="PF01734">
    <property type="entry name" value="Patatin"/>
    <property type="match status" value="1"/>
</dbReference>
<dbReference type="InterPro" id="IPR002641">
    <property type="entry name" value="PNPLA_dom"/>
</dbReference>
<reference evidence="5" key="1">
    <citation type="journal article" date="2019" name="Int. J. Syst. Evol. Microbiol.">
        <title>The Global Catalogue of Microorganisms (GCM) 10K type strain sequencing project: providing services to taxonomists for standard genome sequencing and annotation.</title>
        <authorList>
            <consortium name="The Broad Institute Genomics Platform"/>
            <consortium name="The Broad Institute Genome Sequencing Center for Infectious Disease"/>
            <person name="Wu L."/>
            <person name="Ma J."/>
        </authorList>
    </citation>
    <scope>NUCLEOTIDE SEQUENCE [LARGE SCALE GENOMIC DNA]</scope>
    <source>
        <strain evidence="5">JCM 15974</strain>
    </source>
</reference>
<dbReference type="RefSeq" id="WP_343911752.1">
    <property type="nucleotide sequence ID" value="NZ_BAAAGE010000001.1"/>
</dbReference>
<comment type="caution">
    <text evidence="4">The sequence shown here is derived from an EMBL/GenBank/DDBJ whole genome shotgun (WGS) entry which is preliminary data.</text>
</comment>
<keyword evidence="5" id="KW-1185">Reference proteome</keyword>
<keyword evidence="2" id="KW-1133">Transmembrane helix</keyword>
<evidence type="ECO:0000256" key="2">
    <source>
        <dbReference type="SAM" id="Phobius"/>
    </source>
</evidence>
<dbReference type="SUPFAM" id="SSF52151">
    <property type="entry name" value="FabD/lysophospholipase-like"/>
    <property type="match status" value="1"/>
</dbReference>
<name>A0ABP3TXG8_9FLAO</name>
<feature type="domain" description="PNPLA" evidence="3">
    <location>
        <begin position="9"/>
        <end position="378"/>
    </location>
</feature>
<feature type="transmembrane region" description="Helical" evidence="2">
    <location>
        <begin position="728"/>
        <end position="750"/>
    </location>
</feature>
<evidence type="ECO:0000313" key="5">
    <source>
        <dbReference type="Proteomes" id="UP001501758"/>
    </source>
</evidence>
<keyword evidence="2" id="KW-0472">Membrane</keyword>
<protein>
    <recommendedName>
        <fullName evidence="3">PNPLA domain-containing protein</fullName>
    </recommendedName>
</protein>
<evidence type="ECO:0000256" key="1">
    <source>
        <dbReference type="ARBA" id="ARBA00023098"/>
    </source>
</evidence>
<proteinExistence type="predicted"/>
<sequence length="970" mass="110405">MGKTLRVCLAMGGGVSLGSFSGAALTEALKLLVLYGKDNDNNDYDQVIVDGMSGASAGAIALTIMLKCLIDYRSMIPLVNNQLTEQDLLNEIIKEYFSNEITKAEKHQSKFETLKALQLAQKIQHKLWVKEVDSVKLYNNENRSKNPIKPNDSFSLLDRKLLEDLTKTYLMTSDGVDISRRQLLDPKRVIFACSLTNLLPIEIDFSNDNIGENSDKDRLQQNFLKSVGSENHSELRVIDFVFDETAIEKDGKETDSRWLKFCSNPKPNQPTHFKITDRSAWATISASALGCGAFPIAFEPVILKRYKAEFGDSKKHTNWPSSFSKIQQEIISHQHTNNNTFTQNSYFAEEDNRILDYESFNFPYIDGGTFNNEPIREAFKIGTFQDFGRVTNNEERLILFVDPIVRKEQYHSFKISAFSPVKKSGNEVSFKKELGKLFGNVSSILGVLTNQGSIKEEHKIIDIQENFELRKTIFKYLDANTDMSHNLTVDIIATAFNKITKNLQNGMISLGTRDPMIYFLAEIEKNCKDITTDHEACIHLELDDLEKLKKMIDDTITTSKSLDIATVYNTLKLTKKEDQNVFAQTVFKVIADFALNTDGKNENAYRAAILPINKTLNTIELPGSEIEAFGGFASEKARNYSFAFARLSTLLSLKERVGGFRPNSPFINNDSFPFFEKKLTDQIEEIDFFNNKGTYATALEQNLFNHSVTRLKGVLLSNKYLKFILLKIPFVATSLLGTIAMPIVSAGLFVSSIFKKSPWRGSNILKNLIRKGVDQINFMPLEPVTISILSDIQLNKKLMFRCSDDTIKKGKAVEHIINTSGNKKRYQYYFQVSLLEYIKQKNILRTNATSQNADFLKIDSLEIDRLGLSLSDKVQMPNDIDGNLYPKRKRIAIENNYKDIIIEMRLDRFNLPLIKPSINDKNTSLHYSLKNINYHVNPILEIDLQKLSNGQEGWYFKEQTESLDKKLLRE</sequence>
<evidence type="ECO:0000259" key="3">
    <source>
        <dbReference type="Pfam" id="PF01734"/>
    </source>
</evidence>
<keyword evidence="1" id="KW-0443">Lipid metabolism</keyword>
<dbReference type="Proteomes" id="UP001501758">
    <property type="component" value="Unassembled WGS sequence"/>
</dbReference>
<evidence type="ECO:0000313" key="4">
    <source>
        <dbReference type="EMBL" id="GAA0717889.1"/>
    </source>
</evidence>
<dbReference type="InterPro" id="IPR016035">
    <property type="entry name" value="Acyl_Trfase/lysoPLipase"/>
</dbReference>
<organism evidence="4 5">
    <name type="scientific">Aquimarina litoralis</name>
    <dbReference type="NCBI Taxonomy" id="584605"/>
    <lineage>
        <taxon>Bacteria</taxon>
        <taxon>Pseudomonadati</taxon>
        <taxon>Bacteroidota</taxon>
        <taxon>Flavobacteriia</taxon>
        <taxon>Flavobacteriales</taxon>
        <taxon>Flavobacteriaceae</taxon>
        <taxon>Aquimarina</taxon>
    </lineage>
</organism>